<organism evidence="2 3">
    <name type="scientific">Athelia psychrophila</name>
    <dbReference type="NCBI Taxonomy" id="1759441"/>
    <lineage>
        <taxon>Eukaryota</taxon>
        <taxon>Fungi</taxon>
        <taxon>Dikarya</taxon>
        <taxon>Basidiomycota</taxon>
        <taxon>Agaricomycotina</taxon>
        <taxon>Agaricomycetes</taxon>
        <taxon>Agaricomycetidae</taxon>
        <taxon>Atheliales</taxon>
        <taxon>Atheliaceae</taxon>
        <taxon>Athelia</taxon>
    </lineage>
</organism>
<dbReference type="Proteomes" id="UP000076532">
    <property type="component" value="Unassembled WGS sequence"/>
</dbReference>
<protein>
    <submittedName>
        <fullName evidence="2">Uncharacterized protein</fullName>
    </submittedName>
</protein>
<keyword evidence="3" id="KW-1185">Reference proteome</keyword>
<feature type="compositionally biased region" description="Low complexity" evidence="1">
    <location>
        <begin position="27"/>
        <end position="43"/>
    </location>
</feature>
<sequence>MIKATNANDIDNGLDGWVCRKCRRDAAPTSSSLSSRASTAAPVPAAPSPPSPPPAAAPSVSIGASVQAKLAADPSLSKRDPPSKGNKYKQSTVHKSSAAVPSVPRPPEKVPKTEAAADLAPPVITSETQPAKIETIPRVTASKRAPGGTEAVKVSTRNRDKAKAQATSAPSSKEATPAEASLLPLKKTPADVLEDLSSASGRAGAKKTAAKVTSKSSRAVIPPPISSSSGRHQSSSVVPDSEKESQFETPVGKRSQSRQHTTELQAPTFVTPKTASTSEGKRRAMDEDIRMSDSDDDLYGPPADQFRKKLSMLSSKDLDANKQDTPPLDSMASWMHRVVDGVKGDPWDRSAAKKQAYVPRSRSKVKARRLAEGAVNTENLVNFTKDEWLRAHRA</sequence>
<feature type="compositionally biased region" description="Pro residues" evidence="1">
    <location>
        <begin position="44"/>
        <end position="56"/>
    </location>
</feature>
<feature type="region of interest" description="Disordered" evidence="1">
    <location>
        <begin position="343"/>
        <end position="362"/>
    </location>
</feature>
<gene>
    <name evidence="2" type="ORF">FIBSPDRAFT_849438</name>
</gene>
<dbReference type="OrthoDB" id="10033786at2759"/>
<evidence type="ECO:0000256" key="1">
    <source>
        <dbReference type="SAM" id="MobiDB-lite"/>
    </source>
</evidence>
<evidence type="ECO:0000313" key="2">
    <source>
        <dbReference type="EMBL" id="KZP31479.1"/>
    </source>
</evidence>
<name>A0A166U9Y5_9AGAM</name>
<feature type="compositionally biased region" description="Polar residues" evidence="1">
    <location>
        <begin position="165"/>
        <end position="174"/>
    </location>
</feature>
<feature type="non-terminal residue" evidence="2">
    <location>
        <position position="394"/>
    </location>
</feature>
<reference evidence="2 3" key="1">
    <citation type="journal article" date="2016" name="Mol. Biol. Evol.">
        <title>Comparative Genomics of Early-Diverging Mushroom-Forming Fungi Provides Insights into the Origins of Lignocellulose Decay Capabilities.</title>
        <authorList>
            <person name="Nagy L.G."/>
            <person name="Riley R."/>
            <person name="Tritt A."/>
            <person name="Adam C."/>
            <person name="Daum C."/>
            <person name="Floudas D."/>
            <person name="Sun H."/>
            <person name="Yadav J.S."/>
            <person name="Pangilinan J."/>
            <person name="Larsson K.H."/>
            <person name="Matsuura K."/>
            <person name="Barry K."/>
            <person name="Labutti K."/>
            <person name="Kuo R."/>
            <person name="Ohm R.A."/>
            <person name="Bhattacharya S.S."/>
            <person name="Shirouzu T."/>
            <person name="Yoshinaga Y."/>
            <person name="Martin F.M."/>
            <person name="Grigoriev I.V."/>
            <person name="Hibbett D.S."/>
        </authorList>
    </citation>
    <scope>NUCLEOTIDE SEQUENCE [LARGE SCALE GENOMIC DNA]</scope>
    <source>
        <strain evidence="2 3">CBS 109695</strain>
    </source>
</reference>
<proteinExistence type="predicted"/>
<dbReference type="EMBL" id="KV417489">
    <property type="protein sequence ID" value="KZP31479.1"/>
    <property type="molecule type" value="Genomic_DNA"/>
</dbReference>
<evidence type="ECO:0000313" key="3">
    <source>
        <dbReference type="Proteomes" id="UP000076532"/>
    </source>
</evidence>
<feature type="compositionally biased region" description="Low complexity" evidence="1">
    <location>
        <begin position="57"/>
        <end position="66"/>
    </location>
</feature>
<feature type="region of interest" description="Disordered" evidence="1">
    <location>
        <begin position="25"/>
        <end position="303"/>
    </location>
</feature>
<feature type="compositionally biased region" description="Low complexity" evidence="1">
    <location>
        <begin position="210"/>
        <end position="236"/>
    </location>
</feature>
<accession>A0A166U9Y5</accession>
<dbReference type="AlphaFoldDB" id="A0A166U9Y5"/>
<feature type="compositionally biased region" description="Basic and acidic residues" evidence="1">
    <location>
        <begin position="279"/>
        <end position="293"/>
    </location>
</feature>